<feature type="domain" description="Glycosyltransferase subfamily 4-like N-terminal" evidence="2">
    <location>
        <begin position="47"/>
        <end position="196"/>
    </location>
</feature>
<dbReference type="CDD" id="cd03801">
    <property type="entry name" value="GT4_PimA-like"/>
    <property type="match status" value="1"/>
</dbReference>
<dbReference type="EMBL" id="JACXIZ010000056">
    <property type="protein sequence ID" value="MBD2848186.1"/>
    <property type="molecule type" value="Genomic_DNA"/>
</dbReference>
<reference evidence="3" key="1">
    <citation type="submission" date="2020-09" db="EMBL/GenBank/DDBJ databases">
        <title>A novel bacterium of genus Paenibacillus, isolated from South China Sea.</title>
        <authorList>
            <person name="Huang H."/>
            <person name="Mo K."/>
            <person name="Hu Y."/>
        </authorList>
    </citation>
    <scope>NUCLEOTIDE SEQUENCE</scope>
    <source>
        <strain evidence="3">IB182496</strain>
    </source>
</reference>
<dbReference type="Pfam" id="PF13439">
    <property type="entry name" value="Glyco_transf_4"/>
    <property type="match status" value="1"/>
</dbReference>
<organism evidence="3 4">
    <name type="scientific">Paenibacillus sabuli</name>
    <dbReference type="NCBI Taxonomy" id="2772509"/>
    <lineage>
        <taxon>Bacteria</taxon>
        <taxon>Bacillati</taxon>
        <taxon>Bacillota</taxon>
        <taxon>Bacilli</taxon>
        <taxon>Bacillales</taxon>
        <taxon>Paenibacillaceae</taxon>
        <taxon>Paenibacillus</taxon>
    </lineage>
</organism>
<evidence type="ECO:0000313" key="3">
    <source>
        <dbReference type="EMBL" id="MBD2848186.1"/>
    </source>
</evidence>
<dbReference type="SUPFAM" id="SSF53756">
    <property type="entry name" value="UDP-Glycosyltransferase/glycogen phosphorylase"/>
    <property type="match status" value="1"/>
</dbReference>
<dbReference type="InterPro" id="IPR001296">
    <property type="entry name" value="Glyco_trans_1"/>
</dbReference>
<evidence type="ECO:0000313" key="4">
    <source>
        <dbReference type="Proteomes" id="UP000621560"/>
    </source>
</evidence>
<accession>A0A927BWJ7</accession>
<dbReference type="RefSeq" id="WP_190921286.1">
    <property type="nucleotide sequence ID" value="NZ_JACXIZ010000056.1"/>
</dbReference>
<dbReference type="Pfam" id="PF00534">
    <property type="entry name" value="Glycos_transf_1"/>
    <property type="match status" value="1"/>
</dbReference>
<comment type="caution">
    <text evidence="3">The sequence shown here is derived from an EMBL/GenBank/DDBJ whole genome shotgun (WGS) entry which is preliminary data.</text>
</comment>
<dbReference type="InterPro" id="IPR050194">
    <property type="entry name" value="Glycosyltransferase_grp1"/>
</dbReference>
<protein>
    <submittedName>
        <fullName evidence="3">Glycosyltransferase family 4 protein</fullName>
    </submittedName>
</protein>
<evidence type="ECO:0000259" key="2">
    <source>
        <dbReference type="Pfam" id="PF13439"/>
    </source>
</evidence>
<feature type="domain" description="Glycosyl transferase family 1" evidence="1">
    <location>
        <begin position="212"/>
        <end position="384"/>
    </location>
</feature>
<dbReference type="Gene3D" id="3.40.50.2000">
    <property type="entry name" value="Glycogen Phosphorylase B"/>
    <property type="match status" value="2"/>
</dbReference>
<name>A0A927BWJ7_9BACL</name>
<dbReference type="AlphaFoldDB" id="A0A927BWJ7"/>
<dbReference type="GO" id="GO:0016758">
    <property type="term" value="F:hexosyltransferase activity"/>
    <property type="evidence" value="ECO:0007669"/>
    <property type="project" value="TreeGrafter"/>
</dbReference>
<proteinExistence type="predicted"/>
<dbReference type="PANTHER" id="PTHR45947">
    <property type="entry name" value="SULFOQUINOVOSYL TRANSFERASE SQD2"/>
    <property type="match status" value="1"/>
</dbReference>
<gene>
    <name evidence="3" type="ORF">IDH44_23570</name>
</gene>
<keyword evidence="4" id="KW-1185">Reference proteome</keyword>
<sequence length="414" mass="45476">MIERGRAAVLKIASGASGDVSPKHAPPTIAFVTPGSFAVPSPSSSSVERVVEQVAPRLAPHVRPFIYGKTARGLGRSGRLGAARCLRFPAASRMRYLRAVASSLRRRRAAVAVVENRPAHALALRARSRSTRLWLSLHSTTFVEGAAISRARLRRSLRVVERIVVNSAYLGERIAELAPESAAKLRVVHLGVDPDRFATPFTPEGAARREALRAERSWQGREVALFVGRLIPIKGVHHLLEAMPQLVAEHPALLLVIVGSPYYGSHRQTAYAQRLQRLGRDWPGHVRFVPYVPYHEVPDWYLAADVALVPSAAREAFGLVNVEAMACGLPVVATRAGGIVEIVEDGQTGWLLDPDALGAQLPERLLPLLRDPALREHMGRLGRERVEQRFTWAHVAERWRMLLEEAGVVAEVDA</sequence>
<dbReference type="PANTHER" id="PTHR45947:SF3">
    <property type="entry name" value="SULFOQUINOVOSYL TRANSFERASE SQD2"/>
    <property type="match status" value="1"/>
</dbReference>
<evidence type="ECO:0000259" key="1">
    <source>
        <dbReference type="Pfam" id="PF00534"/>
    </source>
</evidence>
<dbReference type="Proteomes" id="UP000621560">
    <property type="component" value="Unassembled WGS sequence"/>
</dbReference>
<dbReference type="InterPro" id="IPR028098">
    <property type="entry name" value="Glyco_trans_4-like_N"/>
</dbReference>